<feature type="binding site" evidence="10">
    <location>
        <position position="82"/>
    </location>
    <ligand>
        <name>Na(+)</name>
        <dbReference type="ChEBI" id="CHEBI:29101"/>
        <note>structural</note>
    </ligand>
</feature>
<comment type="subcellular location">
    <subcellularLocation>
        <location evidence="1 10">Cell membrane</location>
        <topology evidence="1 10">Multi-pass membrane protein</topology>
    </subcellularLocation>
</comment>
<dbReference type="Proteomes" id="UP000239895">
    <property type="component" value="Unassembled WGS sequence"/>
</dbReference>
<protein>
    <recommendedName>
        <fullName evidence="10">Fluoride-specific ion channel FluC</fullName>
    </recommendedName>
</protein>
<feature type="transmembrane region" description="Helical" evidence="10">
    <location>
        <begin position="6"/>
        <end position="28"/>
    </location>
</feature>
<evidence type="ECO:0000256" key="4">
    <source>
        <dbReference type="ARBA" id="ARBA00022989"/>
    </source>
</evidence>
<comment type="similarity">
    <text evidence="7 10">Belongs to the fluoride channel Fluc/FEX (TC 1.A.43) family.</text>
</comment>
<comment type="activity regulation">
    <text evidence="10">Na(+) is not transported, but it plays an essential structural role and its presence is essential for fluoride channel function.</text>
</comment>
<dbReference type="PANTHER" id="PTHR28259:SF1">
    <property type="entry name" value="FLUORIDE EXPORT PROTEIN 1-RELATED"/>
    <property type="match status" value="1"/>
</dbReference>
<reference evidence="11 12" key="1">
    <citation type="submission" date="2018-03" db="EMBL/GenBank/DDBJ databases">
        <title>Comparative analysis of microorganisms from saline springs in Andes Mountain Range, Colombia.</title>
        <authorList>
            <person name="Rubin E."/>
        </authorList>
    </citation>
    <scope>NUCLEOTIDE SEQUENCE [LARGE SCALE GENOMIC DNA]</scope>
    <source>
        <strain evidence="11 12">CG 23</strain>
    </source>
</reference>
<evidence type="ECO:0000256" key="6">
    <source>
        <dbReference type="ARBA" id="ARBA00023303"/>
    </source>
</evidence>
<evidence type="ECO:0000256" key="2">
    <source>
        <dbReference type="ARBA" id="ARBA00022475"/>
    </source>
</evidence>
<dbReference type="HAMAP" id="MF_00454">
    <property type="entry name" value="FluC"/>
    <property type="match status" value="1"/>
</dbReference>
<evidence type="ECO:0000256" key="8">
    <source>
        <dbReference type="ARBA" id="ARBA00035585"/>
    </source>
</evidence>
<evidence type="ECO:0000256" key="1">
    <source>
        <dbReference type="ARBA" id="ARBA00004651"/>
    </source>
</evidence>
<sequence length="135" mass="13476">MTATVSPLLGMLLVGLGGGIGAAARFWLADSIRARRPTGFPWGTWIVNVLGSLLIGAVAGWLVLAGPGGEPWRLLLATGLCGGFTTFSTATVETVTIFRGGRHVAAVLHALSTLAVTVLAVVGGIALVGAAVGGS</sequence>
<comment type="catalytic activity">
    <reaction evidence="8">
        <text>fluoride(in) = fluoride(out)</text>
        <dbReference type="Rhea" id="RHEA:76159"/>
        <dbReference type="ChEBI" id="CHEBI:17051"/>
    </reaction>
    <physiologicalReaction direction="left-to-right" evidence="8">
        <dbReference type="Rhea" id="RHEA:76160"/>
    </physiologicalReaction>
</comment>
<dbReference type="RefSeq" id="WP_165799918.1">
    <property type="nucleotide sequence ID" value="NZ_PVTX01000002.1"/>
</dbReference>
<proteinExistence type="inferred from homology"/>
<feature type="transmembrane region" description="Helical" evidence="10">
    <location>
        <begin position="74"/>
        <end position="92"/>
    </location>
</feature>
<evidence type="ECO:0000256" key="10">
    <source>
        <dbReference type="HAMAP-Rule" id="MF_00454"/>
    </source>
</evidence>
<gene>
    <name evidence="10" type="primary">fluC</name>
    <name evidence="10" type="synonym">crcB</name>
    <name evidence="11" type="ORF">BCL65_10273</name>
</gene>
<name>A0ABX5EJN8_9MICO</name>
<evidence type="ECO:0000256" key="9">
    <source>
        <dbReference type="ARBA" id="ARBA00049940"/>
    </source>
</evidence>
<feature type="transmembrane region" description="Helical" evidence="10">
    <location>
        <begin position="40"/>
        <end position="62"/>
    </location>
</feature>
<evidence type="ECO:0000256" key="7">
    <source>
        <dbReference type="ARBA" id="ARBA00035120"/>
    </source>
</evidence>
<keyword evidence="10" id="KW-0479">Metal-binding</keyword>
<dbReference type="InterPro" id="IPR003691">
    <property type="entry name" value="FluC"/>
</dbReference>
<comment type="function">
    <text evidence="9 10">Fluoride-specific ion channel. Important for reducing fluoride concentration in the cell, thus reducing its toxicity.</text>
</comment>
<dbReference type="PANTHER" id="PTHR28259">
    <property type="entry name" value="FLUORIDE EXPORT PROTEIN 1-RELATED"/>
    <property type="match status" value="1"/>
</dbReference>
<evidence type="ECO:0000313" key="11">
    <source>
        <dbReference type="EMBL" id="PRZ08531.1"/>
    </source>
</evidence>
<dbReference type="NCBIfam" id="TIGR00494">
    <property type="entry name" value="crcB"/>
    <property type="match status" value="1"/>
</dbReference>
<keyword evidence="12" id="KW-1185">Reference proteome</keyword>
<evidence type="ECO:0000256" key="3">
    <source>
        <dbReference type="ARBA" id="ARBA00022692"/>
    </source>
</evidence>
<dbReference type="Pfam" id="PF02537">
    <property type="entry name" value="CRCB"/>
    <property type="match status" value="1"/>
</dbReference>
<organism evidence="11 12">
    <name type="scientific">Isoptericola halotolerans</name>
    <dbReference type="NCBI Taxonomy" id="300560"/>
    <lineage>
        <taxon>Bacteria</taxon>
        <taxon>Bacillati</taxon>
        <taxon>Actinomycetota</taxon>
        <taxon>Actinomycetes</taxon>
        <taxon>Micrococcales</taxon>
        <taxon>Promicromonosporaceae</taxon>
        <taxon>Isoptericola</taxon>
    </lineage>
</organism>
<comment type="caution">
    <text evidence="11">The sequence shown here is derived from an EMBL/GenBank/DDBJ whole genome shotgun (WGS) entry which is preliminary data.</text>
</comment>
<accession>A0ABX5EJN8</accession>
<keyword evidence="4 10" id="KW-1133">Transmembrane helix</keyword>
<evidence type="ECO:0000313" key="12">
    <source>
        <dbReference type="Proteomes" id="UP000239895"/>
    </source>
</evidence>
<dbReference type="EMBL" id="PVTX01000002">
    <property type="protein sequence ID" value="PRZ08531.1"/>
    <property type="molecule type" value="Genomic_DNA"/>
</dbReference>
<keyword evidence="6 10" id="KW-0407">Ion channel</keyword>
<keyword evidence="10" id="KW-0813">Transport</keyword>
<keyword evidence="10" id="KW-0406">Ion transport</keyword>
<evidence type="ECO:0000256" key="5">
    <source>
        <dbReference type="ARBA" id="ARBA00023136"/>
    </source>
</evidence>
<keyword evidence="2 10" id="KW-1003">Cell membrane</keyword>
<keyword evidence="3 10" id="KW-0812">Transmembrane</keyword>
<keyword evidence="5 10" id="KW-0472">Membrane</keyword>
<feature type="transmembrane region" description="Helical" evidence="10">
    <location>
        <begin position="104"/>
        <end position="132"/>
    </location>
</feature>
<keyword evidence="10" id="KW-0915">Sodium</keyword>
<feature type="binding site" evidence="10">
    <location>
        <position position="85"/>
    </location>
    <ligand>
        <name>Na(+)</name>
        <dbReference type="ChEBI" id="CHEBI:29101"/>
        <note>structural</note>
    </ligand>
</feature>